<dbReference type="Gene3D" id="1.10.10.60">
    <property type="entry name" value="Homeodomain-like"/>
    <property type="match status" value="1"/>
</dbReference>
<evidence type="ECO:0000256" key="4">
    <source>
        <dbReference type="ARBA" id="ARBA00023242"/>
    </source>
</evidence>
<gene>
    <name evidence="7" type="ORF">ZEAMMB73_Zm00001d029020</name>
</gene>
<dbReference type="EMBL" id="CM007647">
    <property type="protein sequence ID" value="ONL97665.1"/>
    <property type="molecule type" value="Genomic_DNA"/>
</dbReference>
<dbReference type="FunFam" id="1.10.10.60:FF:000002">
    <property type="entry name" value="Myb family transcription factor"/>
    <property type="match status" value="1"/>
</dbReference>
<dbReference type="GO" id="GO:0003677">
    <property type="term" value="F:DNA binding"/>
    <property type="evidence" value="ECO:0007669"/>
    <property type="project" value="UniProtKB-KW"/>
</dbReference>
<protein>
    <submittedName>
        <fullName evidence="7">Protein PHOSPHATE STARVATION RESPONSE 1</fullName>
    </submittedName>
</protein>
<dbReference type="GO" id="GO:0003700">
    <property type="term" value="F:DNA-binding transcription factor activity"/>
    <property type="evidence" value="ECO:0007669"/>
    <property type="project" value="InterPro"/>
</dbReference>
<feature type="compositionally biased region" description="Polar residues" evidence="5">
    <location>
        <begin position="410"/>
        <end position="422"/>
    </location>
</feature>
<organism evidence="7">
    <name type="scientific">Zea mays</name>
    <name type="common">Maize</name>
    <dbReference type="NCBI Taxonomy" id="4577"/>
    <lineage>
        <taxon>Eukaryota</taxon>
        <taxon>Viridiplantae</taxon>
        <taxon>Streptophyta</taxon>
        <taxon>Embryophyta</taxon>
        <taxon>Tracheophyta</taxon>
        <taxon>Spermatophyta</taxon>
        <taxon>Magnoliopsida</taxon>
        <taxon>Liliopsida</taxon>
        <taxon>Poales</taxon>
        <taxon>Poaceae</taxon>
        <taxon>PACMAD clade</taxon>
        <taxon>Panicoideae</taxon>
        <taxon>Andropogonodae</taxon>
        <taxon>Andropogoneae</taxon>
        <taxon>Tripsacinae</taxon>
        <taxon>Zea</taxon>
    </lineage>
</organism>
<evidence type="ECO:0000256" key="2">
    <source>
        <dbReference type="ARBA" id="ARBA00023125"/>
    </source>
</evidence>
<dbReference type="NCBIfam" id="TIGR01557">
    <property type="entry name" value="myb_SHAQKYF"/>
    <property type="match status" value="1"/>
</dbReference>
<dbReference type="InterPro" id="IPR009057">
    <property type="entry name" value="Homeodomain-like_sf"/>
</dbReference>
<dbReference type="Pfam" id="PF14379">
    <property type="entry name" value="Myb_CC_LHEQLE"/>
    <property type="match status" value="1"/>
</dbReference>
<dbReference type="STRING" id="4577.A0A1D6K1S3"/>
<keyword evidence="1" id="KW-0805">Transcription regulation</keyword>
<feature type="compositionally biased region" description="Basic and acidic residues" evidence="5">
    <location>
        <begin position="467"/>
        <end position="484"/>
    </location>
</feature>
<feature type="domain" description="HTH myb-type" evidence="6">
    <location>
        <begin position="228"/>
        <end position="288"/>
    </location>
</feature>
<name>A0A1D6K1S3_MAIZE</name>
<reference evidence="7" key="1">
    <citation type="submission" date="2015-12" db="EMBL/GenBank/DDBJ databases">
        <title>Update maize B73 reference genome by single molecule sequencing technologies.</title>
        <authorList>
            <consortium name="Maize Genome Sequencing Project"/>
            <person name="Ware D."/>
        </authorList>
    </citation>
    <scope>NUCLEOTIDE SEQUENCE [LARGE SCALE GENOMIC DNA]</scope>
    <source>
        <tissue evidence="7">Seedling</tissue>
    </source>
</reference>
<dbReference type="AlphaFoldDB" id="A0A1D6K1S3"/>
<keyword evidence="2" id="KW-0238">DNA-binding</keyword>
<feature type="region of interest" description="Disordered" evidence="5">
    <location>
        <begin position="389"/>
        <end position="484"/>
    </location>
</feature>
<evidence type="ECO:0000256" key="3">
    <source>
        <dbReference type="ARBA" id="ARBA00023163"/>
    </source>
</evidence>
<proteinExistence type="predicted"/>
<evidence type="ECO:0000259" key="6">
    <source>
        <dbReference type="PROSITE" id="PS51294"/>
    </source>
</evidence>
<dbReference type="ExpressionAtlas" id="A0A1D6K1S3">
    <property type="expression patterns" value="baseline and differential"/>
</dbReference>
<dbReference type="InParanoid" id="A0A1D6K1S3"/>
<dbReference type="InterPro" id="IPR006447">
    <property type="entry name" value="Myb_dom_plants"/>
</dbReference>
<evidence type="ECO:0000256" key="5">
    <source>
        <dbReference type="SAM" id="MobiDB-lite"/>
    </source>
</evidence>
<dbReference type="SUPFAM" id="SSF46689">
    <property type="entry name" value="Homeodomain-like"/>
    <property type="match status" value="1"/>
</dbReference>
<dbReference type="PANTHER" id="PTHR31499:SF80">
    <property type="entry name" value="HTH MYB-TYPE DOMAIN-CONTAINING PROTEIN"/>
    <property type="match status" value="1"/>
</dbReference>
<dbReference type="PANTHER" id="PTHR31499">
    <property type="entry name" value="MYB FAMILY TRANSCRIPTION FACTOR PHL11"/>
    <property type="match status" value="1"/>
</dbReference>
<dbReference type="SMR" id="A0A1D6K1S3"/>
<keyword evidence="4" id="KW-0539">Nucleus</keyword>
<dbReference type="FunCoup" id="A0A1D6K1S3">
    <property type="interactions" value="17"/>
</dbReference>
<sequence>MRNFNLMQSQKSRVLGAMSSSLPILPNPLKGSFSRPHNPQHIPMLRQLPDDSMPLCIDTHQSASLHPRAGVIGVPYSGYTASPLDSVSNLDSQTMAAPFISQSSNFEALQSLSNNTPETHTKAAWFTSSMDVSPLNTDNIAASDVNQIQSIRPAMTSDESATQNDWWADIMNDDWKDILDATATDSHSKAMIQISNSATSLPAVNQSASSHSREICPVASPPNSSNASVAKQRMRWTPELHECFVDAVNQLGGSEKATPKGVLKLMKVDGLTIYHVKSHLQKYRTARYKPDLSEGTSEKRTATEELVLDLKTIAQNKEALKCFVFKANGKQHSACLNLVKNFEGYELPTSYFKSILEGPFYNRNAYTIMIQRKLQLRIEEQGKYLQMMFEKQSQSSTEKVQDPSSRDTTAKPSSNQSQSTNKDCGATMDPNGTGGIVRTAELGERSSELGVKQKLVEIEESGTEVATGDRSKISQEKRRKLQDS</sequence>
<accession>A0A1D6K1S3</accession>
<dbReference type="EMBL" id="CM007647">
    <property type="protein sequence ID" value="ONL97666.1"/>
    <property type="molecule type" value="Genomic_DNA"/>
</dbReference>
<dbReference type="InterPro" id="IPR025756">
    <property type="entry name" value="Myb_CC_LHEQLE"/>
</dbReference>
<dbReference type="Pfam" id="PF00249">
    <property type="entry name" value="Myb_DNA-binding"/>
    <property type="match status" value="1"/>
</dbReference>
<dbReference type="InterPro" id="IPR001005">
    <property type="entry name" value="SANT/Myb"/>
</dbReference>
<dbReference type="InterPro" id="IPR046955">
    <property type="entry name" value="PHR1-like"/>
</dbReference>
<evidence type="ECO:0000313" key="7">
    <source>
        <dbReference type="EMBL" id="ONL97665.1"/>
    </source>
</evidence>
<dbReference type="InterPro" id="IPR017930">
    <property type="entry name" value="Myb_dom"/>
</dbReference>
<evidence type="ECO:0000256" key="1">
    <source>
        <dbReference type="ARBA" id="ARBA00023015"/>
    </source>
</evidence>
<feature type="compositionally biased region" description="Basic and acidic residues" evidence="5">
    <location>
        <begin position="399"/>
        <end position="409"/>
    </location>
</feature>
<dbReference type="IntAct" id="A0A1D6K1S3">
    <property type="interactions" value="2"/>
</dbReference>
<dbReference type="OMA" id="SDWPEWA"/>
<dbReference type="PROSITE" id="PS51294">
    <property type="entry name" value="HTH_MYB"/>
    <property type="match status" value="1"/>
</dbReference>
<keyword evidence="3" id="KW-0804">Transcription</keyword>